<dbReference type="SUPFAM" id="SSF81901">
    <property type="entry name" value="HCP-like"/>
    <property type="match status" value="1"/>
</dbReference>
<sequence length="367" mass="39149">MNRVFLAILSLGLAVAGSVTPASADRLDPRWDADRSRYIGLSDLACAGNTGALQELSRDAGQFGNPVAMNAYAWLALPSSNCTGAPVHRDTALDYWYLSAEAGFPPGMYNWAMANLDGVFGLDRDVGEGLHWLENAAGAGFALAASELALIYAEGRHGVRPDAGPARHYLRTADQLGLAPDRLQDLTGRVDAALARGAPRPQPQPAPQPGPAAPAGGDGYFQVSIGTASSYGGRVPRLGDRQSMGNWVDEVVYVAQAFGREGGCWTTGSLWMVGRSRVELTQYAAATLEQMIQNSAQDRQAGRSAPYVQDFRDLNDGISFVERNQGRVDNTGLPFMWTLAEAQAYGPRCSGNTGDVVYPAPVRAQAR</sequence>
<evidence type="ECO:0000313" key="4">
    <source>
        <dbReference type="Proteomes" id="UP000526408"/>
    </source>
</evidence>
<dbReference type="EMBL" id="JAAZQQ010000002">
    <property type="protein sequence ID" value="NKX43988.1"/>
    <property type="molecule type" value="Genomic_DNA"/>
</dbReference>
<organism evidence="3 4">
    <name type="scientific">Roseicyclus persicicus</name>
    <dbReference type="NCBI Taxonomy" id="2650661"/>
    <lineage>
        <taxon>Bacteria</taxon>
        <taxon>Pseudomonadati</taxon>
        <taxon>Pseudomonadota</taxon>
        <taxon>Alphaproteobacteria</taxon>
        <taxon>Rhodobacterales</taxon>
        <taxon>Roseobacteraceae</taxon>
        <taxon>Roseicyclus</taxon>
    </lineage>
</organism>
<feature type="compositionally biased region" description="Pro residues" evidence="1">
    <location>
        <begin position="200"/>
        <end position="212"/>
    </location>
</feature>
<accession>A0A7X6GYS4</accession>
<dbReference type="AlphaFoldDB" id="A0A7X6GYS4"/>
<proteinExistence type="predicted"/>
<reference evidence="3 4" key="1">
    <citation type="submission" date="2020-04" db="EMBL/GenBank/DDBJ databases">
        <authorList>
            <person name="Yoon J."/>
        </authorList>
    </citation>
    <scope>NUCLEOTIDE SEQUENCE [LARGE SCALE GENOMIC DNA]</scope>
    <source>
        <strain evidence="3 4">KMU-115</strain>
    </source>
</reference>
<dbReference type="SMART" id="SM00671">
    <property type="entry name" value="SEL1"/>
    <property type="match status" value="3"/>
</dbReference>
<dbReference type="InterPro" id="IPR011990">
    <property type="entry name" value="TPR-like_helical_dom_sf"/>
</dbReference>
<name>A0A7X6GYS4_9RHOB</name>
<protein>
    <submittedName>
        <fullName evidence="3">Sel1 repeat family protein</fullName>
    </submittedName>
</protein>
<gene>
    <name evidence="3" type="ORF">HCU73_05250</name>
</gene>
<feature type="signal peptide" evidence="2">
    <location>
        <begin position="1"/>
        <end position="24"/>
    </location>
</feature>
<feature type="chain" id="PRO_5031279757" evidence="2">
    <location>
        <begin position="25"/>
        <end position="367"/>
    </location>
</feature>
<evidence type="ECO:0000313" key="3">
    <source>
        <dbReference type="EMBL" id="NKX43988.1"/>
    </source>
</evidence>
<evidence type="ECO:0000256" key="2">
    <source>
        <dbReference type="SAM" id="SignalP"/>
    </source>
</evidence>
<keyword evidence="2" id="KW-0732">Signal</keyword>
<dbReference type="Proteomes" id="UP000526408">
    <property type="component" value="Unassembled WGS sequence"/>
</dbReference>
<keyword evidence="4" id="KW-1185">Reference proteome</keyword>
<dbReference type="RefSeq" id="WP_168622392.1">
    <property type="nucleotide sequence ID" value="NZ_JAAZQQ010000002.1"/>
</dbReference>
<evidence type="ECO:0000256" key="1">
    <source>
        <dbReference type="SAM" id="MobiDB-lite"/>
    </source>
</evidence>
<feature type="region of interest" description="Disordered" evidence="1">
    <location>
        <begin position="196"/>
        <end position="219"/>
    </location>
</feature>
<dbReference type="InterPro" id="IPR006597">
    <property type="entry name" value="Sel1-like"/>
</dbReference>
<dbReference type="Gene3D" id="1.25.40.10">
    <property type="entry name" value="Tetratricopeptide repeat domain"/>
    <property type="match status" value="1"/>
</dbReference>
<comment type="caution">
    <text evidence="3">The sequence shown here is derived from an EMBL/GenBank/DDBJ whole genome shotgun (WGS) entry which is preliminary data.</text>
</comment>